<dbReference type="KEGG" id="uam:UABAM_00058"/>
<keyword evidence="6" id="KW-1185">Reference proteome</keyword>
<comment type="similarity">
    <text evidence="1">Belongs to the bacterial solute-binding protein 1 family.</text>
</comment>
<dbReference type="Gene3D" id="3.40.190.10">
    <property type="entry name" value="Periplasmic binding protein-like II"/>
    <property type="match status" value="1"/>
</dbReference>
<proteinExistence type="inferred from homology"/>
<dbReference type="GO" id="GO:0055052">
    <property type="term" value="C:ATP-binding cassette (ABC) transporter complex, substrate-binding subunit-containing"/>
    <property type="evidence" value="ECO:0007669"/>
    <property type="project" value="TreeGrafter"/>
</dbReference>
<name>A0A5S9IH55_UABAM</name>
<dbReference type="EMBL" id="AP019860">
    <property type="protein sequence ID" value="BBM81719.1"/>
    <property type="molecule type" value="Genomic_DNA"/>
</dbReference>
<dbReference type="PANTHER" id="PTHR30061">
    <property type="entry name" value="MALTOSE-BINDING PERIPLASMIC PROTEIN"/>
    <property type="match status" value="1"/>
</dbReference>
<dbReference type="Proteomes" id="UP000326354">
    <property type="component" value="Chromosome"/>
</dbReference>
<evidence type="ECO:0000313" key="6">
    <source>
        <dbReference type="Proteomes" id="UP000326354"/>
    </source>
</evidence>
<evidence type="ECO:0000256" key="2">
    <source>
        <dbReference type="ARBA" id="ARBA00022448"/>
    </source>
</evidence>
<dbReference type="SUPFAM" id="SSF53850">
    <property type="entry name" value="Periplasmic binding protein-like II"/>
    <property type="match status" value="1"/>
</dbReference>
<evidence type="ECO:0000313" key="5">
    <source>
        <dbReference type="EMBL" id="BBM81719.1"/>
    </source>
</evidence>
<protein>
    <submittedName>
        <fullName evidence="5">ABC transporter substrate-binding protein</fullName>
    </submittedName>
</protein>
<evidence type="ECO:0000256" key="4">
    <source>
        <dbReference type="SAM" id="SignalP"/>
    </source>
</evidence>
<dbReference type="RefSeq" id="WP_173013047.1">
    <property type="nucleotide sequence ID" value="NZ_AP019860.1"/>
</dbReference>
<dbReference type="InterPro" id="IPR006059">
    <property type="entry name" value="SBP"/>
</dbReference>
<reference evidence="5 6" key="1">
    <citation type="submission" date="2019-08" db="EMBL/GenBank/DDBJ databases">
        <title>Complete genome sequence of Candidatus Uab amorphum.</title>
        <authorList>
            <person name="Shiratori T."/>
            <person name="Suzuki S."/>
            <person name="Kakizawa Y."/>
            <person name="Ishida K."/>
        </authorList>
    </citation>
    <scope>NUCLEOTIDE SEQUENCE [LARGE SCALE GENOMIC DNA]</scope>
    <source>
        <strain evidence="5 6">SRT547</strain>
    </source>
</reference>
<dbReference type="GO" id="GO:0015768">
    <property type="term" value="P:maltose transport"/>
    <property type="evidence" value="ECO:0007669"/>
    <property type="project" value="TreeGrafter"/>
</dbReference>
<dbReference type="PANTHER" id="PTHR30061:SF50">
    <property type="entry name" value="MALTOSE_MALTODEXTRIN-BINDING PERIPLASMIC PROTEIN"/>
    <property type="match status" value="1"/>
</dbReference>
<evidence type="ECO:0000256" key="1">
    <source>
        <dbReference type="ARBA" id="ARBA00008520"/>
    </source>
</evidence>
<dbReference type="AlphaFoldDB" id="A0A5S9IH55"/>
<dbReference type="Pfam" id="PF13416">
    <property type="entry name" value="SBP_bac_8"/>
    <property type="match status" value="1"/>
</dbReference>
<dbReference type="GO" id="GO:0042956">
    <property type="term" value="P:maltodextrin transmembrane transport"/>
    <property type="evidence" value="ECO:0007669"/>
    <property type="project" value="TreeGrafter"/>
</dbReference>
<dbReference type="GO" id="GO:1901982">
    <property type="term" value="F:maltose binding"/>
    <property type="evidence" value="ECO:0007669"/>
    <property type="project" value="TreeGrafter"/>
</dbReference>
<feature type="signal peptide" evidence="4">
    <location>
        <begin position="1"/>
        <end position="20"/>
    </location>
</feature>
<gene>
    <name evidence="5" type="ORF">UABAM_00058</name>
</gene>
<organism evidence="5 6">
    <name type="scientific">Uabimicrobium amorphum</name>
    <dbReference type="NCBI Taxonomy" id="2596890"/>
    <lineage>
        <taxon>Bacteria</taxon>
        <taxon>Pseudomonadati</taxon>
        <taxon>Planctomycetota</taxon>
        <taxon>Candidatus Uabimicrobiia</taxon>
        <taxon>Candidatus Uabimicrobiales</taxon>
        <taxon>Candidatus Uabimicrobiaceae</taxon>
        <taxon>Candidatus Uabimicrobium</taxon>
    </lineage>
</organism>
<accession>A0A5S9IH55</accession>
<keyword evidence="2" id="KW-0813">Transport</keyword>
<sequence>MTRKLCIVLVLVLLCGACDRATQEQSGGIELTVWECYKYDEHELFVDLVSRFCGDYEKKHGKKVKINVKRVPFDDFATNIKLMALRGKTPDLGCFDSLKVLEFAYHKILVPLDKLSNFSEKSIDKKREQYIAGAYNTNVIRVDGKENLYGLPLQITCLSLFWNRKLFREKRQELEAAGLDYKSAPKDWDSFVRYAKVLTDSDKKQYGFAMRNSLWFTIPFFAAYNTQYLEWDKGRQRCILGDERSTAALQLKADLYAKHKIAAATWAGQDDPDVGFQNEQYAMIFMGPWNVSKYRSSGLDFGISLMPRLSREQAVAANMMKKDASEEEYLKVTSPATNIGGQNIAMFKTCQHKEVAYDFMNYITSSEVQLEWCKKLNQLSINKEATNTLRNDKNTDYDIRVFMEQALYSNAPPKLPRYGYLESDILNPEMELVFKGAKLAKQALQDAAKKINEKIIKPFEKPKKDDLAKK</sequence>
<keyword evidence="3 4" id="KW-0732">Signal</keyword>
<feature type="chain" id="PRO_5024811559" evidence="4">
    <location>
        <begin position="21"/>
        <end position="470"/>
    </location>
</feature>
<evidence type="ECO:0000256" key="3">
    <source>
        <dbReference type="ARBA" id="ARBA00022729"/>
    </source>
</evidence>